<keyword evidence="2" id="KW-1185">Reference proteome</keyword>
<gene>
    <name evidence="1" type="primary">Fv4_1</name>
    <name evidence="1" type="ORF">AEGBEN_R14685</name>
</gene>
<accession>A0A7K6UQF6</accession>
<proteinExistence type="predicted"/>
<comment type="caution">
    <text evidence="1">The sequence shown here is derived from an EMBL/GenBank/DDBJ whole genome shotgun (WGS) entry which is preliminary data.</text>
</comment>
<evidence type="ECO:0000313" key="2">
    <source>
        <dbReference type="Proteomes" id="UP000559068"/>
    </source>
</evidence>
<name>A0A7K6UQF6_9AVES</name>
<dbReference type="AlphaFoldDB" id="A0A7K6UQF6"/>
<sequence length="83" mass="9369">LTKRDEPLWTVMQAAYRTLNATNPNITTACWLCYDVKPPFYEGIAVSSPINTSQEYNPKECSWGERSSPITLQQVRGKGWCVG</sequence>
<organism evidence="1 2">
    <name type="scientific">Aegotheles bennettii</name>
    <dbReference type="NCBI Taxonomy" id="48278"/>
    <lineage>
        <taxon>Eukaryota</taxon>
        <taxon>Metazoa</taxon>
        <taxon>Chordata</taxon>
        <taxon>Craniata</taxon>
        <taxon>Vertebrata</taxon>
        <taxon>Euteleostomi</taxon>
        <taxon>Archelosauria</taxon>
        <taxon>Archosauria</taxon>
        <taxon>Dinosauria</taxon>
        <taxon>Saurischia</taxon>
        <taxon>Theropoda</taxon>
        <taxon>Coelurosauria</taxon>
        <taxon>Aves</taxon>
        <taxon>Neognathae</taxon>
        <taxon>Neoaves</taxon>
        <taxon>Strisores</taxon>
        <taxon>Caprimulgiformes</taxon>
        <taxon>Aegothelidae</taxon>
        <taxon>Aegotheles</taxon>
    </lineage>
</organism>
<feature type="non-terminal residue" evidence="1">
    <location>
        <position position="83"/>
    </location>
</feature>
<reference evidence="1 2" key="1">
    <citation type="submission" date="2019-09" db="EMBL/GenBank/DDBJ databases">
        <title>Bird 10,000 Genomes (B10K) Project - Family phase.</title>
        <authorList>
            <person name="Zhang G."/>
        </authorList>
    </citation>
    <scope>NUCLEOTIDE SEQUENCE [LARGE SCALE GENOMIC DNA]</scope>
    <source>
        <strain evidence="1">B10K-DU-029-76</strain>
        <tissue evidence="1">Heart</tissue>
    </source>
</reference>
<dbReference type="Pfam" id="PF00429">
    <property type="entry name" value="TLV_coat"/>
    <property type="match status" value="1"/>
</dbReference>
<protein>
    <submittedName>
        <fullName evidence="1">ENV2 protein</fullName>
    </submittedName>
</protein>
<evidence type="ECO:0000313" key="1">
    <source>
        <dbReference type="EMBL" id="NWX24994.1"/>
    </source>
</evidence>
<dbReference type="Proteomes" id="UP000559068">
    <property type="component" value="Unassembled WGS sequence"/>
</dbReference>
<dbReference type="EMBL" id="VZRW01014680">
    <property type="protein sequence ID" value="NWX24994.1"/>
    <property type="molecule type" value="Genomic_DNA"/>
</dbReference>
<feature type="non-terminal residue" evidence="1">
    <location>
        <position position="1"/>
    </location>
</feature>
<dbReference type="InterPro" id="IPR018154">
    <property type="entry name" value="TLV/ENV_coat_polyprotein"/>
</dbReference>
<dbReference type="OrthoDB" id="9306952at2759"/>